<dbReference type="Proteomes" id="UP000267368">
    <property type="component" value="Unassembled WGS sequence"/>
</dbReference>
<protein>
    <submittedName>
        <fullName evidence="1">Uncharacterized protein</fullName>
    </submittedName>
</protein>
<sequence length="85" mass="9028">MKALLPVGCNERTAFASDAPSAILPFWARALISCLLDENRSGGGCDSFSNSIGFSKHMPSFDGIFRARLCRRAGSSCVHGFGTEG</sequence>
<dbReference type="AlphaFoldDB" id="A0A3N0AGM3"/>
<evidence type="ECO:0000313" key="2">
    <source>
        <dbReference type="Proteomes" id="UP000267368"/>
    </source>
</evidence>
<dbReference type="RefSeq" id="WP_123198106.1">
    <property type="nucleotide sequence ID" value="NZ_QICB01000003.1"/>
</dbReference>
<comment type="caution">
    <text evidence="1">The sequence shown here is derived from an EMBL/GenBank/DDBJ whole genome shotgun (WGS) entry which is preliminary data.</text>
</comment>
<accession>A0A3N0AGM3</accession>
<dbReference type="EMBL" id="QICB01000003">
    <property type="protein sequence ID" value="RNL19782.1"/>
    <property type="molecule type" value="Genomic_DNA"/>
</dbReference>
<evidence type="ECO:0000313" key="1">
    <source>
        <dbReference type="EMBL" id="RNL19782.1"/>
    </source>
</evidence>
<proteinExistence type="predicted"/>
<organism evidence="1 2">
    <name type="scientific">Slackia faecicanis</name>
    <dbReference type="NCBI Taxonomy" id="255723"/>
    <lineage>
        <taxon>Bacteria</taxon>
        <taxon>Bacillati</taxon>
        <taxon>Actinomycetota</taxon>
        <taxon>Coriobacteriia</taxon>
        <taxon>Eggerthellales</taxon>
        <taxon>Eggerthellaceae</taxon>
        <taxon>Slackia</taxon>
    </lineage>
</organism>
<keyword evidence="2" id="KW-1185">Reference proteome</keyword>
<reference evidence="2" key="1">
    <citation type="submission" date="2018-05" db="EMBL/GenBank/DDBJ databases">
        <title>Genome Sequencing of selected type strains of the family Eggerthellaceae.</title>
        <authorList>
            <person name="Danylec N."/>
            <person name="Stoll D.A."/>
            <person name="Doetsch A."/>
            <person name="Huch M."/>
        </authorList>
    </citation>
    <scope>NUCLEOTIDE SEQUENCE [LARGE SCALE GENOMIC DNA]</scope>
    <source>
        <strain evidence="2">DSM 17537</strain>
    </source>
</reference>
<gene>
    <name evidence="1" type="ORF">DMP07_05260</name>
</gene>
<name>A0A3N0AGM3_9ACTN</name>